<evidence type="ECO:0000256" key="1">
    <source>
        <dbReference type="SAM" id="MobiDB-lite"/>
    </source>
</evidence>
<accession>A0A8T8X7X3</accession>
<dbReference type="GeneID" id="37169849"/>
<keyword evidence="3" id="KW-1185">Reference proteome</keyword>
<gene>
    <name evidence="2" type="ORF">BO86DRAFT_13745</name>
</gene>
<organism evidence="2 3">
    <name type="scientific">Aspergillus japonicus CBS 114.51</name>
    <dbReference type="NCBI Taxonomy" id="1448312"/>
    <lineage>
        <taxon>Eukaryota</taxon>
        <taxon>Fungi</taxon>
        <taxon>Dikarya</taxon>
        <taxon>Ascomycota</taxon>
        <taxon>Pezizomycotina</taxon>
        <taxon>Eurotiomycetes</taxon>
        <taxon>Eurotiomycetidae</taxon>
        <taxon>Eurotiales</taxon>
        <taxon>Aspergillaceae</taxon>
        <taxon>Aspergillus</taxon>
        <taxon>Aspergillus subgen. Circumdati</taxon>
    </lineage>
</organism>
<evidence type="ECO:0000313" key="3">
    <source>
        <dbReference type="Proteomes" id="UP000249497"/>
    </source>
</evidence>
<feature type="region of interest" description="Disordered" evidence="1">
    <location>
        <begin position="254"/>
        <end position="277"/>
    </location>
</feature>
<dbReference type="EMBL" id="KZ824779">
    <property type="protein sequence ID" value="RAH84151.1"/>
    <property type="molecule type" value="Genomic_DNA"/>
</dbReference>
<name>A0A8T8X7X3_ASPJA</name>
<evidence type="ECO:0000313" key="2">
    <source>
        <dbReference type="EMBL" id="RAH84151.1"/>
    </source>
</evidence>
<dbReference type="RefSeq" id="XP_025530045.1">
    <property type="nucleotide sequence ID" value="XM_025666157.1"/>
</dbReference>
<dbReference type="OrthoDB" id="4187154at2759"/>
<proteinExistence type="predicted"/>
<feature type="compositionally biased region" description="Polar residues" evidence="1">
    <location>
        <begin position="259"/>
        <end position="269"/>
    </location>
</feature>
<reference evidence="2 3" key="1">
    <citation type="submission" date="2018-02" db="EMBL/GenBank/DDBJ databases">
        <title>The genomes of Aspergillus section Nigri reveals drivers in fungal speciation.</title>
        <authorList>
            <consortium name="DOE Joint Genome Institute"/>
            <person name="Vesth T.C."/>
            <person name="Nybo J."/>
            <person name="Theobald S."/>
            <person name="Brandl J."/>
            <person name="Frisvad J.C."/>
            <person name="Nielsen K.F."/>
            <person name="Lyhne E.K."/>
            <person name="Kogle M.E."/>
            <person name="Kuo A."/>
            <person name="Riley R."/>
            <person name="Clum A."/>
            <person name="Nolan M."/>
            <person name="Lipzen A."/>
            <person name="Salamov A."/>
            <person name="Henrissat B."/>
            <person name="Wiebenga A."/>
            <person name="De vries R.P."/>
            <person name="Grigoriev I.V."/>
            <person name="Mortensen U.H."/>
            <person name="Andersen M.R."/>
            <person name="Baker S.E."/>
        </authorList>
    </citation>
    <scope>NUCLEOTIDE SEQUENCE [LARGE SCALE GENOMIC DNA]</scope>
    <source>
        <strain evidence="2 3">CBS 114.51</strain>
    </source>
</reference>
<dbReference type="AlphaFoldDB" id="A0A8T8X7X3"/>
<sequence length="539" mass="60583">MYKLKPKRYSITNSFHIRQTNMEAAIDLGRARFHSSDSNLTLTMDVSVLIQSHRRPQSAARDMPLIQLMTMGRVWVAEAPEIKLNLFINAHNVPNVTVSTFVPVVGEMLCNAKLWKELGLVIMYKSCEYLDQKPPPSFQLAFGIGRSLTQPALLPTMSRRIPKALQAPGKLIPPPYIESIRISTISINLDFISTYPQMQLYPPALIMASYGEMGWKAPDPEFEDLGLEFTFQSSQLDERDIPELSNTRDFTEELADMDNSPNSTILSSPPTEPAVRSSNANHQALHHLLRAGMSYLFVSNSPEQGQTEPEPETEQLQSLPRMAPSVFSLGYNEAMSQRSLLIASLVKSLTSMLKLPMNHSLQQIVHSVKAAYIPDEFSLTAVDTGDILHAAYWALAQKQLYKAEASQKLSRMDGFEPTILDESQAYESLLMTDPMEEIPNWFNHATTEEMDRSSEYYLGTEDHFELDCTSQTNPLLSVDENYTRSVNESLWGPIHDSQTTAMGLLELDSASQLPCPEFPALISDIEDLEEGDDMMYEIL</sequence>
<dbReference type="Proteomes" id="UP000249497">
    <property type="component" value="Unassembled WGS sequence"/>
</dbReference>
<protein>
    <submittedName>
        <fullName evidence="2">Uncharacterized protein</fullName>
    </submittedName>
</protein>